<reference evidence="2 3" key="1">
    <citation type="submission" date="2020-07" db="EMBL/GenBank/DDBJ databases">
        <title>Characterization and genome sequencing of isolate MD1, a novel member within the family Lachnospiraceae.</title>
        <authorList>
            <person name="Rettenmaier R."/>
            <person name="Di Bello L."/>
            <person name="Zinser C."/>
            <person name="Scheitz K."/>
            <person name="Liebl W."/>
            <person name="Zverlov V."/>
        </authorList>
    </citation>
    <scope>NUCLEOTIDE SEQUENCE [LARGE SCALE GENOMIC DNA]</scope>
    <source>
        <strain evidence="2 3">MD1</strain>
    </source>
</reference>
<name>A0A839K3C0_9FIRM</name>
<protein>
    <submittedName>
        <fullName evidence="2">Uncharacterized protein</fullName>
    </submittedName>
</protein>
<keyword evidence="3" id="KW-1185">Reference proteome</keyword>
<feature type="compositionally biased region" description="Basic and acidic residues" evidence="1">
    <location>
        <begin position="44"/>
        <end position="54"/>
    </location>
</feature>
<sequence length="122" mass="14970">MAIQHDNKGYERERRVDHLINLVEKKTRTERHLEEHSDISSSRKNIEHAKEINREREEEIQNLKNILSHGENYNNNYKENTEKRLRYEEGYLNHNSDHMNKEQLRNAKEKQEHRKEQLDQLK</sequence>
<evidence type="ECO:0000256" key="1">
    <source>
        <dbReference type="SAM" id="MobiDB-lite"/>
    </source>
</evidence>
<evidence type="ECO:0000313" key="3">
    <source>
        <dbReference type="Proteomes" id="UP000574276"/>
    </source>
</evidence>
<proteinExistence type="predicted"/>
<evidence type="ECO:0000313" key="2">
    <source>
        <dbReference type="EMBL" id="MBB2184116.1"/>
    </source>
</evidence>
<dbReference type="AlphaFoldDB" id="A0A839K3C0"/>
<feature type="compositionally biased region" description="Basic and acidic residues" evidence="1">
    <location>
        <begin position="79"/>
        <end position="122"/>
    </location>
</feature>
<gene>
    <name evidence="2" type="ORF">H0486_14640</name>
</gene>
<dbReference type="RefSeq" id="WP_228353710.1">
    <property type="nucleotide sequence ID" value="NZ_JACEGA010000001.1"/>
</dbReference>
<feature type="region of interest" description="Disordered" evidence="1">
    <location>
        <begin position="70"/>
        <end position="122"/>
    </location>
</feature>
<feature type="region of interest" description="Disordered" evidence="1">
    <location>
        <begin position="31"/>
        <end position="54"/>
    </location>
</feature>
<dbReference type="EMBL" id="JACEGA010000001">
    <property type="protein sequence ID" value="MBB2184116.1"/>
    <property type="molecule type" value="Genomic_DNA"/>
</dbReference>
<comment type="caution">
    <text evidence="2">The sequence shown here is derived from an EMBL/GenBank/DDBJ whole genome shotgun (WGS) entry which is preliminary data.</text>
</comment>
<accession>A0A839K3C0</accession>
<organism evidence="2 3">
    <name type="scientific">Variimorphobacter saccharofermentans</name>
    <dbReference type="NCBI Taxonomy" id="2755051"/>
    <lineage>
        <taxon>Bacteria</taxon>
        <taxon>Bacillati</taxon>
        <taxon>Bacillota</taxon>
        <taxon>Clostridia</taxon>
        <taxon>Lachnospirales</taxon>
        <taxon>Lachnospiraceae</taxon>
        <taxon>Variimorphobacter</taxon>
    </lineage>
</organism>
<dbReference type="Proteomes" id="UP000574276">
    <property type="component" value="Unassembled WGS sequence"/>
</dbReference>